<reference evidence="10" key="1">
    <citation type="submission" date="2020-11" db="EMBL/GenBank/DDBJ databases">
        <authorList>
            <person name="Tran Van P."/>
        </authorList>
    </citation>
    <scope>NUCLEOTIDE SEQUENCE</scope>
</reference>
<comment type="similarity">
    <text evidence="2">Belongs to the sulfatase family.</text>
</comment>
<evidence type="ECO:0000256" key="1">
    <source>
        <dbReference type="ARBA" id="ARBA00001913"/>
    </source>
</evidence>
<evidence type="ECO:0000256" key="3">
    <source>
        <dbReference type="ARBA" id="ARBA00022723"/>
    </source>
</evidence>
<evidence type="ECO:0000256" key="2">
    <source>
        <dbReference type="ARBA" id="ARBA00008779"/>
    </source>
</evidence>
<accession>A0A7R9FT44</accession>
<evidence type="ECO:0000259" key="9">
    <source>
        <dbReference type="Pfam" id="PF00884"/>
    </source>
</evidence>
<dbReference type="PANTHER" id="PTHR10342">
    <property type="entry name" value="ARYLSULFATASE"/>
    <property type="match status" value="1"/>
</dbReference>
<organism evidence="10">
    <name type="scientific">Darwinula stevensoni</name>
    <dbReference type="NCBI Taxonomy" id="69355"/>
    <lineage>
        <taxon>Eukaryota</taxon>
        <taxon>Metazoa</taxon>
        <taxon>Ecdysozoa</taxon>
        <taxon>Arthropoda</taxon>
        <taxon>Crustacea</taxon>
        <taxon>Oligostraca</taxon>
        <taxon>Ostracoda</taxon>
        <taxon>Podocopa</taxon>
        <taxon>Podocopida</taxon>
        <taxon>Darwinulocopina</taxon>
        <taxon>Darwinuloidea</taxon>
        <taxon>Darwinulidae</taxon>
        <taxon>Darwinula</taxon>
    </lineage>
</organism>
<evidence type="ECO:0000256" key="6">
    <source>
        <dbReference type="ARBA" id="ARBA00023180"/>
    </source>
</evidence>
<feature type="signal peptide" evidence="8">
    <location>
        <begin position="1"/>
        <end position="17"/>
    </location>
</feature>
<evidence type="ECO:0000256" key="4">
    <source>
        <dbReference type="ARBA" id="ARBA00022801"/>
    </source>
</evidence>
<dbReference type="Proteomes" id="UP000677054">
    <property type="component" value="Unassembled WGS sequence"/>
</dbReference>
<keyword evidence="11" id="KW-1185">Reference proteome</keyword>
<keyword evidence="4" id="KW-0378">Hydrolase</keyword>
<feature type="compositionally biased region" description="Basic and acidic residues" evidence="7">
    <location>
        <begin position="204"/>
        <end position="232"/>
    </location>
</feature>
<evidence type="ECO:0000313" key="10">
    <source>
        <dbReference type="EMBL" id="CAD7254261.1"/>
    </source>
</evidence>
<feature type="compositionally biased region" description="Basic and acidic residues" evidence="7">
    <location>
        <begin position="173"/>
        <end position="192"/>
    </location>
</feature>
<dbReference type="Gene3D" id="3.40.720.10">
    <property type="entry name" value="Alkaline Phosphatase, subunit A"/>
    <property type="match status" value="1"/>
</dbReference>
<dbReference type="InterPro" id="IPR017850">
    <property type="entry name" value="Alkaline_phosphatase_core_sf"/>
</dbReference>
<dbReference type="EMBL" id="LR908112">
    <property type="protein sequence ID" value="CAD7254261.1"/>
    <property type="molecule type" value="Genomic_DNA"/>
</dbReference>
<feature type="compositionally biased region" description="Low complexity" evidence="7">
    <location>
        <begin position="113"/>
        <end position="136"/>
    </location>
</feature>
<dbReference type="AlphaFoldDB" id="A0A7R9FT44"/>
<evidence type="ECO:0000256" key="8">
    <source>
        <dbReference type="SAM" id="SignalP"/>
    </source>
</evidence>
<dbReference type="SUPFAM" id="SSF53649">
    <property type="entry name" value="Alkaline phosphatase-like"/>
    <property type="match status" value="1"/>
</dbReference>
<keyword evidence="3" id="KW-0479">Metal-binding</keyword>
<dbReference type="InterPro" id="IPR024607">
    <property type="entry name" value="Sulfatase_CS"/>
</dbReference>
<dbReference type="OrthoDB" id="103349at2759"/>
<gene>
    <name evidence="10" type="ORF">DSTB1V02_LOCUS14007</name>
</gene>
<evidence type="ECO:0000313" key="11">
    <source>
        <dbReference type="Proteomes" id="UP000677054"/>
    </source>
</evidence>
<feature type="region of interest" description="Disordered" evidence="7">
    <location>
        <begin position="90"/>
        <end position="246"/>
    </location>
</feature>
<evidence type="ECO:0000256" key="5">
    <source>
        <dbReference type="ARBA" id="ARBA00022837"/>
    </source>
</evidence>
<dbReference type="GO" id="GO:0046872">
    <property type="term" value="F:metal ion binding"/>
    <property type="evidence" value="ECO:0007669"/>
    <property type="project" value="UniProtKB-KW"/>
</dbReference>
<keyword evidence="6" id="KW-0325">Glycoprotein</keyword>
<dbReference type="EMBL" id="CAJPEV010008594">
    <property type="protein sequence ID" value="CAG0905347.1"/>
    <property type="molecule type" value="Genomic_DNA"/>
</dbReference>
<evidence type="ECO:0000256" key="7">
    <source>
        <dbReference type="SAM" id="MobiDB-lite"/>
    </source>
</evidence>
<feature type="chain" id="PRO_5036210543" description="Sulfatase N-terminal domain-containing protein" evidence="8">
    <location>
        <begin position="18"/>
        <end position="246"/>
    </location>
</feature>
<dbReference type="InterPro" id="IPR000917">
    <property type="entry name" value="Sulfatase_N"/>
</dbReference>
<dbReference type="PANTHER" id="PTHR10342:SF273">
    <property type="entry name" value="RE14504P"/>
    <property type="match status" value="1"/>
</dbReference>
<sequence>MTPFLCLWSLVFAQSTATPHLVFVVADDLGYHDVSWHNADVETRALHRLAREGVVLEGSYVQPTCTPTRTAFLTGRYPFRVGRQVESKCEGSRGSAFAEDEGDDRLALDAPRRPSTSLRRPSTPLDFAAALAVPRARASRENEASDRDQMPQTRLGAEYTRPTPESPGGTDAKSSRNRREILAGIHEVDERGRTRRNTPACLAQRRDERGGNPQKERTSRLREAEDGDDLHGRLPTSNGNCNLGKR</sequence>
<dbReference type="PROSITE" id="PS00523">
    <property type="entry name" value="SULFATASE_1"/>
    <property type="match status" value="1"/>
</dbReference>
<keyword evidence="5" id="KW-0106">Calcium</keyword>
<keyword evidence="8" id="KW-0732">Signal</keyword>
<feature type="domain" description="Sulfatase N-terminal" evidence="9">
    <location>
        <begin position="19"/>
        <end position="83"/>
    </location>
</feature>
<dbReference type="GO" id="GO:0008484">
    <property type="term" value="F:sulfuric ester hydrolase activity"/>
    <property type="evidence" value="ECO:0007669"/>
    <property type="project" value="InterPro"/>
</dbReference>
<proteinExistence type="inferred from homology"/>
<name>A0A7R9FT44_9CRUS</name>
<comment type="cofactor">
    <cofactor evidence="1">
        <name>Ca(2+)</name>
        <dbReference type="ChEBI" id="CHEBI:29108"/>
    </cofactor>
</comment>
<protein>
    <recommendedName>
        <fullName evidence="9">Sulfatase N-terminal domain-containing protein</fullName>
    </recommendedName>
</protein>
<dbReference type="InterPro" id="IPR047115">
    <property type="entry name" value="ARSB"/>
</dbReference>
<dbReference type="Pfam" id="PF00884">
    <property type="entry name" value="Sulfatase"/>
    <property type="match status" value="1"/>
</dbReference>
<feature type="compositionally biased region" description="Basic and acidic residues" evidence="7">
    <location>
        <begin position="138"/>
        <end position="149"/>
    </location>
</feature>
<feature type="compositionally biased region" description="Polar residues" evidence="7">
    <location>
        <begin position="235"/>
        <end position="246"/>
    </location>
</feature>